<dbReference type="InterPro" id="IPR012340">
    <property type="entry name" value="NA-bd_OB-fold"/>
</dbReference>
<feature type="compositionally biased region" description="Basic residues" evidence="8">
    <location>
        <begin position="363"/>
        <end position="376"/>
    </location>
</feature>
<proteinExistence type="inferred from homology"/>
<reference evidence="10 11" key="1">
    <citation type="journal article" date="2021" name="Nat. Commun.">
        <title>Genetic determinants of endophytism in the Arabidopsis root mycobiome.</title>
        <authorList>
            <person name="Mesny F."/>
            <person name="Miyauchi S."/>
            <person name="Thiergart T."/>
            <person name="Pickel B."/>
            <person name="Atanasova L."/>
            <person name="Karlsson M."/>
            <person name="Huettel B."/>
            <person name="Barry K.W."/>
            <person name="Haridas S."/>
            <person name="Chen C."/>
            <person name="Bauer D."/>
            <person name="Andreopoulos W."/>
            <person name="Pangilinan J."/>
            <person name="LaButti K."/>
            <person name="Riley R."/>
            <person name="Lipzen A."/>
            <person name="Clum A."/>
            <person name="Drula E."/>
            <person name="Henrissat B."/>
            <person name="Kohler A."/>
            <person name="Grigoriev I.V."/>
            <person name="Martin F.M."/>
            <person name="Hacquard S."/>
        </authorList>
    </citation>
    <scope>NUCLEOTIDE SEQUENCE [LARGE SCALE GENOMIC DNA]</scope>
    <source>
        <strain evidence="10 11">MPI-SDFR-AT-0080</strain>
    </source>
</reference>
<evidence type="ECO:0000256" key="2">
    <source>
        <dbReference type="ARBA" id="ARBA00004574"/>
    </source>
</evidence>
<evidence type="ECO:0000259" key="9">
    <source>
        <dbReference type="Pfam" id="PF16686"/>
    </source>
</evidence>
<evidence type="ECO:0000256" key="6">
    <source>
        <dbReference type="ARBA" id="ARBA00023125"/>
    </source>
</evidence>
<keyword evidence="4" id="KW-0158">Chromosome</keyword>
<evidence type="ECO:0000313" key="11">
    <source>
        <dbReference type="Proteomes" id="UP000774617"/>
    </source>
</evidence>
<comment type="similarity">
    <text evidence="3">Belongs to the telombin family.</text>
</comment>
<evidence type="ECO:0000313" key="10">
    <source>
        <dbReference type="EMBL" id="KAH7038950.1"/>
    </source>
</evidence>
<feature type="region of interest" description="Disordered" evidence="8">
    <location>
        <begin position="334"/>
        <end position="400"/>
    </location>
</feature>
<dbReference type="EMBL" id="JAGTJR010000032">
    <property type="protein sequence ID" value="KAH7038950.1"/>
    <property type="molecule type" value="Genomic_DNA"/>
</dbReference>
<dbReference type="Gene3D" id="2.40.50.140">
    <property type="entry name" value="Nucleic acid-binding proteins"/>
    <property type="match status" value="2"/>
</dbReference>
<evidence type="ECO:0000256" key="5">
    <source>
        <dbReference type="ARBA" id="ARBA00022895"/>
    </source>
</evidence>
<keyword evidence="6" id="KW-0238">DNA-binding</keyword>
<sequence length="610" mass="69977">MPVEAPVRQPEDFVTIDEALQKPHQTFVNVIGVVEAFWPITSTNGASTYAYAYLQFTITIQDRSVTDNLGQGRKLKTKFFLNHEHEAPNIEARGDTVVLRKFKMMHHSTYGPSLFKNYNSECIVFPSDAMPDPHFNDSYAAGQLLKYTCKPPSAKPPTAEQQMWAISLRHSLSPGQLLSAQPAFGRHTKGPAKKFRLIKDVGPDQFVDLVVEVVKMYPSGQEIYVTDYTENSLLYRYSYPDENLELDVEREGDAYGYIGSFSTRQWPGPFGQMTLQVKLWDPHASLVFKKVKEGDFIELKNVHIKMDRSGVKIEGALHQDRDYPEKISVYTNIPSMQTHEVKRRKDDYRTQLNKRDLRDQTKQRKISKKRKKKKAKAASGHLDDYASESDGNLNPHVKCERPNDQTLFLADIEKNSKRLYRAPNAVDYELPFVNARYKSRVRIVDFWPQDLKDFSRSLEDLDYNDVHTDGATPSSTSYTALSSGTQRWEWHFCLLVEDANRRPGTKDPTRLPLLVFDKDAEYLLCLDAGDLRKDNKRLAELREKLFILWGNLEELKANGHNPLDEEVAKTRSSKAFECCIKETGAKLDIEKAPEEGYQRIFHLYGTTIKA</sequence>
<feature type="domain" description="Protection of telomeres protein 1 ssDNA-binding" evidence="9">
    <location>
        <begin position="197"/>
        <end position="350"/>
    </location>
</feature>
<gene>
    <name evidence="10" type="ORF">B0J12DRAFT_764814</name>
</gene>
<keyword evidence="7" id="KW-0539">Nucleus</keyword>
<dbReference type="SUPFAM" id="SSF50249">
    <property type="entry name" value="Nucleic acid-binding proteins"/>
    <property type="match status" value="2"/>
</dbReference>
<evidence type="ECO:0000256" key="1">
    <source>
        <dbReference type="ARBA" id="ARBA00004123"/>
    </source>
</evidence>
<evidence type="ECO:0000256" key="8">
    <source>
        <dbReference type="SAM" id="MobiDB-lite"/>
    </source>
</evidence>
<dbReference type="InterPro" id="IPR032042">
    <property type="entry name" value="POT1PC"/>
</dbReference>
<feature type="compositionally biased region" description="Basic and acidic residues" evidence="8">
    <location>
        <begin position="339"/>
        <end position="362"/>
    </location>
</feature>
<evidence type="ECO:0000256" key="3">
    <source>
        <dbReference type="ARBA" id="ARBA00008442"/>
    </source>
</evidence>
<dbReference type="Pfam" id="PF16686">
    <property type="entry name" value="POT1PC"/>
    <property type="match status" value="1"/>
</dbReference>
<comment type="subcellular location">
    <subcellularLocation>
        <location evidence="2">Chromosome</location>
        <location evidence="2">Telomere</location>
    </subcellularLocation>
    <subcellularLocation>
        <location evidence="1">Nucleus</location>
    </subcellularLocation>
</comment>
<keyword evidence="11" id="KW-1185">Reference proteome</keyword>
<evidence type="ECO:0000256" key="7">
    <source>
        <dbReference type="ARBA" id="ARBA00023242"/>
    </source>
</evidence>
<dbReference type="PANTHER" id="PTHR14513">
    <property type="entry name" value="PROTECTION OF TELOMERES 1"/>
    <property type="match status" value="1"/>
</dbReference>
<dbReference type="PANTHER" id="PTHR14513:SF0">
    <property type="entry name" value="PROTECTION OF TELOMERES PROTEIN 1"/>
    <property type="match status" value="1"/>
</dbReference>
<name>A0ABQ8FZZ4_9PEZI</name>
<accession>A0ABQ8FZZ4</accession>
<comment type="caution">
    <text evidence="10">The sequence shown here is derived from an EMBL/GenBank/DDBJ whole genome shotgun (WGS) entry which is preliminary data.</text>
</comment>
<organism evidence="10 11">
    <name type="scientific">Macrophomina phaseolina</name>
    <dbReference type="NCBI Taxonomy" id="35725"/>
    <lineage>
        <taxon>Eukaryota</taxon>
        <taxon>Fungi</taxon>
        <taxon>Dikarya</taxon>
        <taxon>Ascomycota</taxon>
        <taxon>Pezizomycotina</taxon>
        <taxon>Dothideomycetes</taxon>
        <taxon>Dothideomycetes incertae sedis</taxon>
        <taxon>Botryosphaeriales</taxon>
        <taxon>Botryosphaeriaceae</taxon>
        <taxon>Macrophomina</taxon>
    </lineage>
</organism>
<dbReference type="Proteomes" id="UP000774617">
    <property type="component" value="Unassembled WGS sequence"/>
</dbReference>
<dbReference type="InterPro" id="IPR028389">
    <property type="entry name" value="POT1"/>
</dbReference>
<keyword evidence="5" id="KW-0779">Telomere</keyword>
<protein>
    <recommendedName>
        <fullName evidence="9">Protection of telomeres protein 1 ssDNA-binding domain-containing protein</fullName>
    </recommendedName>
</protein>
<evidence type="ECO:0000256" key="4">
    <source>
        <dbReference type="ARBA" id="ARBA00022454"/>
    </source>
</evidence>